<protein>
    <recommendedName>
        <fullName evidence="3">Receptor ligand binding region domain-containing protein</fullName>
    </recommendedName>
</protein>
<dbReference type="SUPFAM" id="SSF53822">
    <property type="entry name" value="Periplasmic binding protein-like I"/>
    <property type="match status" value="1"/>
</dbReference>
<dbReference type="AlphaFoldDB" id="A0A9D4N7P4"/>
<keyword evidence="2" id="KW-1185">Reference proteome</keyword>
<evidence type="ECO:0000313" key="1">
    <source>
        <dbReference type="EMBL" id="KAH3888237.1"/>
    </source>
</evidence>
<reference evidence="1" key="2">
    <citation type="submission" date="2020-11" db="EMBL/GenBank/DDBJ databases">
        <authorList>
            <person name="McCartney M.A."/>
            <person name="Auch B."/>
            <person name="Kono T."/>
            <person name="Mallez S."/>
            <person name="Becker A."/>
            <person name="Gohl D.M."/>
            <person name="Silverstein K.A.T."/>
            <person name="Koren S."/>
            <person name="Bechman K.B."/>
            <person name="Herman A."/>
            <person name="Abrahante J.E."/>
            <person name="Garbe J."/>
        </authorList>
    </citation>
    <scope>NUCLEOTIDE SEQUENCE</scope>
    <source>
        <strain evidence="1">Duluth1</strain>
        <tissue evidence="1">Whole animal</tissue>
    </source>
</reference>
<evidence type="ECO:0008006" key="3">
    <source>
        <dbReference type="Google" id="ProtNLM"/>
    </source>
</evidence>
<name>A0A9D4N7P4_DREPO</name>
<accession>A0A9D4N7P4</accession>
<evidence type="ECO:0000313" key="2">
    <source>
        <dbReference type="Proteomes" id="UP000828390"/>
    </source>
</evidence>
<dbReference type="Proteomes" id="UP000828390">
    <property type="component" value="Unassembled WGS sequence"/>
</dbReference>
<comment type="caution">
    <text evidence="1">The sequence shown here is derived from an EMBL/GenBank/DDBJ whole genome shotgun (WGS) entry which is preliminary data.</text>
</comment>
<dbReference type="EMBL" id="JAIWYP010000001">
    <property type="protein sequence ID" value="KAH3888237.1"/>
    <property type="molecule type" value="Genomic_DNA"/>
</dbReference>
<dbReference type="InterPro" id="IPR028082">
    <property type="entry name" value="Peripla_BP_I"/>
</dbReference>
<gene>
    <name evidence="1" type="ORF">DPMN_012269</name>
</gene>
<sequence>MLLIDGFSKRCIILQLIKLLQTSSEYFKEYQKYLLQHGSPYSKYHGYAFDGVWVIAKAVDAVIRKAVGNGLPPTLTNNLFRGDHLAIALNSTDFRGVTVTM</sequence>
<proteinExistence type="predicted"/>
<dbReference type="Gene3D" id="3.40.50.2300">
    <property type="match status" value="1"/>
</dbReference>
<organism evidence="1 2">
    <name type="scientific">Dreissena polymorpha</name>
    <name type="common">Zebra mussel</name>
    <name type="synonym">Mytilus polymorpha</name>
    <dbReference type="NCBI Taxonomy" id="45954"/>
    <lineage>
        <taxon>Eukaryota</taxon>
        <taxon>Metazoa</taxon>
        <taxon>Spiralia</taxon>
        <taxon>Lophotrochozoa</taxon>
        <taxon>Mollusca</taxon>
        <taxon>Bivalvia</taxon>
        <taxon>Autobranchia</taxon>
        <taxon>Heteroconchia</taxon>
        <taxon>Euheterodonta</taxon>
        <taxon>Imparidentia</taxon>
        <taxon>Neoheterodontei</taxon>
        <taxon>Myida</taxon>
        <taxon>Dreissenoidea</taxon>
        <taxon>Dreissenidae</taxon>
        <taxon>Dreissena</taxon>
    </lineage>
</organism>
<reference evidence="1" key="1">
    <citation type="journal article" date="2019" name="bioRxiv">
        <title>The Genome of the Zebra Mussel, Dreissena polymorpha: A Resource for Invasive Species Research.</title>
        <authorList>
            <person name="McCartney M.A."/>
            <person name="Auch B."/>
            <person name="Kono T."/>
            <person name="Mallez S."/>
            <person name="Zhang Y."/>
            <person name="Obille A."/>
            <person name="Becker A."/>
            <person name="Abrahante J.E."/>
            <person name="Garbe J."/>
            <person name="Badalamenti J.P."/>
            <person name="Herman A."/>
            <person name="Mangelson H."/>
            <person name="Liachko I."/>
            <person name="Sullivan S."/>
            <person name="Sone E.D."/>
            <person name="Koren S."/>
            <person name="Silverstein K.A.T."/>
            <person name="Beckman K.B."/>
            <person name="Gohl D.M."/>
        </authorList>
    </citation>
    <scope>NUCLEOTIDE SEQUENCE</scope>
    <source>
        <strain evidence="1">Duluth1</strain>
        <tissue evidence="1">Whole animal</tissue>
    </source>
</reference>